<dbReference type="InterPro" id="IPR004813">
    <property type="entry name" value="OPT"/>
</dbReference>
<dbReference type="Proteomes" id="UP000703893">
    <property type="component" value="Unassembled WGS sequence"/>
</dbReference>
<protein>
    <submittedName>
        <fullName evidence="7">OPT/YSL family transporter</fullName>
    </submittedName>
</protein>
<dbReference type="Pfam" id="PF03169">
    <property type="entry name" value="OPT"/>
    <property type="match status" value="1"/>
</dbReference>
<keyword evidence="4 6" id="KW-1133">Transmembrane helix</keyword>
<evidence type="ECO:0000256" key="2">
    <source>
        <dbReference type="ARBA" id="ARBA00022448"/>
    </source>
</evidence>
<keyword evidence="3 6" id="KW-0812">Transmembrane</keyword>
<accession>A0A937X4H9</accession>
<evidence type="ECO:0000256" key="1">
    <source>
        <dbReference type="ARBA" id="ARBA00004141"/>
    </source>
</evidence>
<evidence type="ECO:0000256" key="6">
    <source>
        <dbReference type="SAM" id="Phobius"/>
    </source>
</evidence>
<evidence type="ECO:0000256" key="5">
    <source>
        <dbReference type="ARBA" id="ARBA00023136"/>
    </source>
</evidence>
<evidence type="ECO:0000256" key="4">
    <source>
        <dbReference type="ARBA" id="ARBA00022989"/>
    </source>
</evidence>
<evidence type="ECO:0000313" key="8">
    <source>
        <dbReference type="Proteomes" id="UP000703893"/>
    </source>
</evidence>
<feature type="transmembrane region" description="Helical" evidence="6">
    <location>
        <begin position="32"/>
        <end position="54"/>
    </location>
</feature>
<dbReference type="AlphaFoldDB" id="A0A937X4H9"/>
<keyword evidence="5 6" id="KW-0472">Membrane</keyword>
<dbReference type="EMBL" id="VGJX01000773">
    <property type="protein sequence ID" value="MBM3275906.1"/>
    <property type="molecule type" value="Genomic_DNA"/>
</dbReference>
<feature type="non-terminal residue" evidence="7">
    <location>
        <position position="95"/>
    </location>
</feature>
<sequence length="95" mass="9975">MIDAVEPKPASATNSGFQPYIPAEANIREFTVLPLIVGVVLGMVFGASSLYLVLKVGLTVSASIPVAVIAITLFTVLSKMGARNTTILENNIVQT</sequence>
<reference evidence="7 8" key="1">
    <citation type="submission" date="2019-03" db="EMBL/GenBank/DDBJ databases">
        <title>Lake Tanganyika Metagenome-Assembled Genomes (MAGs).</title>
        <authorList>
            <person name="Tran P."/>
        </authorList>
    </citation>
    <scope>NUCLEOTIDE SEQUENCE [LARGE SCALE GENOMIC DNA]</scope>
    <source>
        <strain evidence="7">K_DeepCast_65m_m2_236</strain>
    </source>
</reference>
<dbReference type="GO" id="GO:0016020">
    <property type="term" value="C:membrane"/>
    <property type="evidence" value="ECO:0007669"/>
    <property type="project" value="UniProtKB-SubCell"/>
</dbReference>
<name>A0A937X4H9_9BACT</name>
<evidence type="ECO:0000256" key="3">
    <source>
        <dbReference type="ARBA" id="ARBA00022692"/>
    </source>
</evidence>
<feature type="transmembrane region" description="Helical" evidence="6">
    <location>
        <begin position="60"/>
        <end position="77"/>
    </location>
</feature>
<evidence type="ECO:0000313" key="7">
    <source>
        <dbReference type="EMBL" id="MBM3275906.1"/>
    </source>
</evidence>
<gene>
    <name evidence="7" type="ORF">FJZ00_12190</name>
</gene>
<organism evidence="7 8">
    <name type="scientific">Candidatus Tanganyikabacteria bacterium</name>
    <dbReference type="NCBI Taxonomy" id="2961651"/>
    <lineage>
        <taxon>Bacteria</taxon>
        <taxon>Bacillati</taxon>
        <taxon>Candidatus Sericytochromatia</taxon>
        <taxon>Candidatus Tanganyikabacteria</taxon>
    </lineage>
</organism>
<keyword evidence="2" id="KW-0813">Transport</keyword>
<dbReference type="GO" id="GO:0035673">
    <property type="term" value="F:oligopeptide transmembrane transporter activity"/>
    <property type="evidence" value="ECO:0007669"/>
    <property type="project" value="InterPro"/>
</dbReference>
<proteinExistence type="predicted"/>
<comment type="caution">
    <text evidence="7">The sequence shown here is derived from an EMBL/GenBank/DDBJ whole genome shotgun (WGS) entry which is preliminary data.</text>
</comment>
<comment type="subcellular location">
    <subcellularLocation>
        <location evidence="1">Membrane</location>
        <topology evidence="1">Multi-pass membrane protein</topology>
    </subcellularLocation>
</comment>